<dbReference type="GO" id="GO:0000166">
    <property type="term" value="F:nucleotide binding"/>
    <property type="evidence" value="ECO:0007669"/>
    <property type="project" value="UniProtKB-KW"/>
</dbReference>
<proteinExistence type="inferred from homology"/>
<dbReference type="EMBL" id="LR797456">
    <property type="protein sequence ID" value="CAB4217129.1"/>
    <property type="molecule type" value="Genomic_DNA"/>
</dbReference>
<dbReference type="CDD" id="cd07557">
    <property type="entry name" value="trimeric_dUTPase"/>
    <property type="match status" value="1"/>
</dbReference>
<protein>
    <submittedName>
        <fullName evidence="13">Dcd Deoxycytidine deaminase</fullName>
    </submittedName>
</protein>
<evidence type="ECO:0000256" key="3">
    <source>
        <dbReference type="ARBA" id="ARBA00023080"/>
    </source>
</evidence>
<gene>
    <name evidence="7" type="ORF">UFOVP1036_90</name>
    <name evidence="8" type="ORF">UFOVP1132_78</name>
    <name evidence="9" type="ORF">UFOVP1190_53</name>
    <name evidence="10" type="ORF">UFOVP1248_74</name>
    <name evidence="11" type="ORF">UFOVP1493_12</name>
    <name evidence="13" type="ORF">UFOVP1584_84</name>
    <name evidence="12" type="ORF">UFOVP1635_82</name>
    <name evidence="4" type="ORF">UFOVP521_24</name>
    <name evidence="5" type="ORF">UFOVP856_97</name>
    <name evidence="6" type="ORF">UFOVP967_92</name>
</gene>
<dbReference type="GO" id="GO:0006229">
    <property type="term" value="P:dUTP biosynthetic process"/>
    <property type="evidence" value="ECO:0007669"/>
    <property type="project" value="InterPro"/>
</dbReference>
<dbReference type="EMBL" id="LR796496">
    <property type="protein sequence ID" value="CAB4148296.1"/>
    <property type="molecule type" value="Genomic_DNA"/>
</dbReference>
<dbReference type="EMBL" id="LR796811">
    <property type="protein sequence ID" value="CAB4168043.1"/>
    <property type="molecule type" value="Genomic_DNA"/>
</dbReference>
<dbReference type="FunFam" id="2.70.40.10:FF:000005">
    <property type="entry name" value="dCTP deaminase, dUMP-forming"/>
    <property type="match status" value="1"/>
</dbReference>
<dbReference type="PANTHER" id="PTHR42680:SF3">
    <property type="entry name" value="DCTP DEAMINASE"/>
    <property type="match status" value="1"/>
</dbReference>
<dbReference type="EMBL" id="LR797496">
    <property type="protein sequence ID" value="CAB4220127.1"/>
    <property type="molecule type" value="Genomic_DNA"/>
</dbReference>
<evidence type="ECO:0000256" key="1">
    <source>
        <dbReference type="ARBA" id="ARBA00022741"/>
    </source>
</evidence>
<dbReference type="InterPro" id="IPR011962">
    <property type="entry name" value="dCTP_deaminase"/>
</dbReference>
<evidence type="ECO:0000256" key="2">
    <source>
        <dbReference type="ARBA" id="ARBA00022801"/>
    </source>
</evidence>
<evidence type="ECO:0000313" key="5">
    <source>
        <dbReference type="EMBL" id="CAB4168043.1"/>
    </source>
</evidence>
<dbReference type="GO" id="GO:0008829">
    <property type="term" value="F:dCTP deaminase activity"/>
    <property type="evidence" value="ECO:0007669"/>
    <property type="project" value="InterPro"/>
</dbReference>
<dbReference type="EMBL" id="LR797088">
    <property type="protein sequence ID" value="CAB4186310.1"/>
    <property type="molecule type" value="Genomic_DNA"/>
</dbReference>
<accession>A0A6J7XKA3</accession>
<evidence type="ECO:0000313" key="8">
    <source>
        <dbReference type="EMBL" id="CAB4186310.1"/>
    </source>
</evidence>
<dbReference type="HAMAP" id="MF_00146">
    <property type="entry name" value="dCTP_deaminase"/>
    <property type="match status" value="1"/>
</dbReference>
<evidence type="ECO:0000313" key="13">
    <source>
        <dbReference type="EMBL" id="CAB5231450.1"/>
    </source>
</evidence>
<evidence type="ECO:0000313" key="6">
    <source>
        <dbReference type="EMBL" id="CAB4174883.1"/>
    </source>
</evidence>
<organism evidence="13">
    <name type="scientific">uncultured Caudovirales phage</name>
    <dbReference type="NCBI Taxonomy" id="2100421"/>
    <lineage>
        <taxon>Viruses</taxon>
        <taxon>Duplodnaviria</taxon>
        <taxon>Heunggongvirae</taxon>
        <taxon>Uroviricota</taxon>
        <taxon>Caudoviricetes</taxon>
        <taxon>Peduoviridae</taxon>
        <taxon>Maltschvirus</taxon>
        <taxon>Maltschvirus maltsch</taxon>
    </lineage>
</organism>
<dbReference type="NCBIfam" id="TIGR02274">
    <property type="entry name" value="dCTP_deam"/>
    <property type="match status" value="1"/>
</dbReference>
<dbReference type="EMBL" id="LR796991">
    <property type="protein sequence ID" value="CAB4180716.1"/>
    <property type="molecule type" value="Genomic_DNA"/>
</dbReference>
<dbReference type="InterPro" id="IPR033704">
    <property type="entry name" value="dUTPase_trimeric"/>
</dbReference>
<evidence type="ECO:0000313" key="10">
    <source>
        <dbReference type="EMBL" id="CAB4192730.1"/>
    </source>
</evidence>
<keyword evidence="1" id="KW-0547">Nucleotide-binding</keyword>
<evidence type="ECO:0000313" key="11">
    <source>
        <dbReference type="EMBL" id="CAB4217129.1"/>
    </source>
</evidence>
<evidence type="ECO:0000313" key="7">
    <source>
        <dbReference type="EMBL" id="CAB4180716.1"/>
    </source>
</evidence>
<dbReference type="SUPFAM" id="SSF51283">
    <property type="entry name" value="dUTPase-like"/>
    <property type="match status" value="1"/>
</dbReference>
<keyword evidence="3" id="KW-0546">Nucleotide metabolism</keyword>
<dbReference type="EMBL" id="LR797192">
    <property type="protein sequence ID" value="CAB4192730.1"/>
    <property type="molecule type" value="Genomic_DNA"/>
</dbReference>
<reference evidence="13" key="1">
    <citation type="submission" date="2020-05" db="EMBL/GenBank/DDBJ databases">
        <authorList>
            <person name="Chiriac C."/>
            <person name="Salcher M."/>
            <person name="Ghai R."/>
            <person name="Kavagutti S V."/>
        </authorList>
    </citation>
    <scope>NUCLEOTIDE SEQUENCE</scope>
</reference>
<dbReference type="InterPro" id="IPR036157">
    <property type="entry name" value="dUTPase-like_sf"/>
</dbReference>
<dbReference type="EMBL" id="LR798432">
    <property type="protein sequence ID" value="CAB5231450.1"/>
    <property type="molecule type" value="Genomic_DNA"/>
</dbReference>
<name>A0A6J7XKA3_9CAUD</name>
<dbReference type="Gene3D" id="2.70.40.10">
    <property type="match status" value="1"/>
</dbReference>
<evidence type="ECO:0000313" key="12">
    <source>
        <dbReference type="EMBL" id="CAB4220127.1"/>
    </source>
</evidence>
<dbReference type="GO" id="GO:0015949">
    <property type="term" value="P:nucleobase-containing small molecule interconversion"/>
    <property type="evidence" value="ECO:0007669"/>
    <property type="project" value="TreeGrafter"/>
</dbReference>
<keyword evidence="2" id="KW-0378">Hydrolase</keyword>
<dbReference type="EMBL" id="LR796910">
    <property type="protein sequence ID" value="CAB4174883.1"/>
    <property type="molecule type" value="Genomic_DNA"/>
</dbReference>
<evidence type="ECO:0000313" key="9">
    <source>
        <dbReference type="EMBL" id="CAB4190343.1"/>
    </source>
</evidence>
<dbReference type="EMBL" id="LR797145">
    <property type="protein sequence ID" value="CAB4190343.1"/>
    <property type="molecule type" value="Genomic_DNA"/>
</dbReference>
<dbReference type="PANTHER" id="PTHR42680">
    <property type="entry name" value="DCTP DEAMINASE"/>
    <property type="match status" value="1"/>
</dbReference>
<dbReference type="Pfam" id="PF22769">
    <property type="entry name" value="DCD"/>
    <property type="match status" value="1"/>
</dbReference>
<evidence type="ECO:0000313" key="4">
    <source>
        <dbReference type="EMBL" id="CAB4148296.1"/>
    </source>
</evidence>
<sequence>MLNDNEIQARINSGNIVIRPYNIDNLQPASIDLHLSNKFRVFTENKYSFIDPAKNQPGLTVLLNFKPNEPFILQPGQFCLGSTTEYVEIPTDIVARLEGKSSLGRLGLLIHSTAGFVDPGFRGTLTLELSNISPLPLYLWPNMKVAQICFSELSSHVTRAYGDFQLKSKYQGQSEPTASRSYADF</sequence>